<dbReference type="OrthoDB" id="539213at2759"/>
<dbReference type="InterPro" id="IPR002110">
    <property type="entry name" value="Ankyrin_rpt"/>
</dbReference>
<keyword evidence="2 3" id="KW-0040">ANK repeat</keyword>
<organism evidence="4 5">
    <name type="scientific">Trichomonas vaginalis (strain ATCC PRA-98 / G3)</name>
    <dbReference type="NCBI Taxonomy" id="412133"/>
    <lineage>
        <taxon>Eukaryota</taxon>
        <taxon>Metamonada</taxon>
        <taxon>Parabasalia</taxon>
        <taxon>Trichomonadida</taxon>
        <taxon>Trichomonadidae</taxon>
        <taxon>Trichomonas</taxon>
    </lineage>
</organism>
<dbReference type="SMR" id="A2EES7"/>
<gene>
    <name evidence="4" type="ORF">TVAG_051180</name>
</gene>
<keyword evidence="1" id="KW-0677">Repeat</keyword>
<evidence type="ECO:0000313" key="5">
    <source>
        <dbReference type="Proteomes" id="UP000001542"/>
    </source>
</evidence>
<dbReference type="Pfam" id="PF12796">
    <property type="entry name" value="Ank_2"/>
    <property type="match status" value="1"/>
</dbReference>
<proteinExistence type="predicted"/>
<dbReference type="PANTHER" id="PTHR24189:SF50">
    <property type="entry name" value="ANKYRIN REPEAT AND SOCS BOX PROTEIN 2"/>
    <property type="match status" value="1"/>
</dbReference>
<dbReference type="VEuPathDB" id="TrichDB:TVAGG3_0982140"/>
<dbReference type="Gene3D" id="1.25.40.20">
    <property type="entry name" value="Ankyrin repeat-containing domain"/>
    <property type="match status" value="1"/>
</dbReference>
<sequence>MQNRKETAEILISNGADINARDKHGQTPLHNAATKNTKETAEILISHDADINTKTKNGSTSLQIASIDKCKVKIRSLLLYSMQINLIGKFIQHYLHSVLVIESLFSKHKVNLIGIFLQSVSLLVLF</sequence>
<evidence type="ECO:0000256" key="2">
    <source>
        <dbReference type="ARBA" id="ARBA00023043"/>
    </source>
</evidence>
<dbReference type="InterPro" id="IPR036770">
    <property type="entry name" value="Ankyrin_rpt-contain_sf"/>
</dbReference>
<dbReference type="RefSeq" id="XP_001321106.1">
    <property type="nucleotide sequence ID" value="XM_001321071.1"/>
</dbReference>
<evidence type="ECO:0000256" key="1">
    <source>
        <dbReference type="ARBA" id="ARBA00022737"/>
    </source>
</evidence>
<reference evidence="4" key="2">
    <citation type="journal article" date="2007" name="Science">
        <title>Draft genome sequence of the sexually transmitted pathogen Trichomonas vaginalis.</title>
        <authorList>
            <person name="Carlton J.M."/>
            <person name="Hirt R.P."/>
            <person name="Silva J.C."/>
            <person name="Delcher A.L."/>
            <person name="Schatz M."/>
            <person name="Zhao Q."/>
            <person name="Wortman J.R."/>
            <person name="Bidwell S.L."/>
            <person name="Alsmark U.C.M."/>
            <person name="Besteiro S."/>
            <person name="Sicheritz-Ponten T."/>
            <person name="Noel C.J."/>
            <person name="Dacks J.B."/>
            <person name="Foster P.G."/>
            <person name="Simillion C."/>
            <person name="Van de Peer Y."/>
            <person name="Miranda-Saavedra D."/>
            <person name="Barton G.J."/>
            <person name="Westrop G.D."/>
            <person name="Mueller S."/>
            <person name="Dessi D."/>
            <person name="Fiori P.L."/>
            <person name="Ren Q."/>
            <person name="Paulsen I."/>
            <person name="Zhang H."/>
            <person name="Bastida-Corcuera F.D."/>
            <person name="Simoes-Barbosa A."/>
            <person name="Brown M.T."/>
            <person name="Hayes R.D."/>
            <person name="Mukherjee M."/>
            <person name="Okumura C.Y."/>
            <person name="Schneider R."/>
            <person name="Smith A.J."/>
            <person name="Vanacova S."/>
            <person name="Villalvazo M."/>
            <person name="Haas B.J."/>
            <person name="Pertea M."/>
            <person name="Feldblyum T.V."/>
            <person name="Utterback T.R."/>
            <person name="Shu C.L."/>
            <person name="Osoegawa K."/>
            <person name="de Jong P.J."/>
            <person name="Hrdy I."/>
            <person name="Horvathova L."/>
            <person name="Zubacova Z."/>
            <person name="Dolezal P."/>
            <person name="Malik S.B."/>
            <person name="Logsdon J.M. Jr."/>
            <person name="Henze K."/>
            <person name="Gupta A."/>
            <person name="Wang C.C."/>
            <person name="Dunne R.L."/>
            <person name="Upcroft J.A."/>
            <person name="Upcroft P."/>
            <person name="White O."/>
            <person name="Salzberg S.L."/>
            <person name="Tang P."/>
            <person name="Chiu C.-H."/>
            <person name="Lee Y.-S."/>
            <person name="Embley T.M."/>
            <person name="Coombs G.H."/>
            <person name="Mottram J.C."/>
            <person name="Tachezy J."/>
            <person name="Fraser-Liggett C.M."/>
            <person name="Johnson P.J."/>
        </authorList>
    </citation>
    <scope>NUCLEOTIDE SEQUENCE [LARGE SCALE GENOMIC DNA]</scope>
    <source>
        <strain evidence="4">G3</strain>
    </source>
</reference>
<feature type="repeat" description="ANK" evidence="3">
    <location>
        <begin position="24"/>
        <end position="56"/>
    </location>
</feature>
<accession>A2EES7</accession>
<dbReference type="PANTHER" id="PTHR24189">
    <property type="entry name" value="MYOTROPHIN"/>
    <property type="match status" value="1"/>
</dbReference>
<dbReference type="EMBL" id="DS113369">
    <property type="protein sequence ID" value="EAY08883.1"/>
    <property type="molecule type" value="Genomic_DNA"/>
</dbReference>
<dbReference type="InParanoid" id="A2EES7"/>
<evidence type="ECO:0000313" key="4">
    <source>
        <dbReference type="EMBL" id="EAY08883.1"/>
    </source>
</evidence>
<dbReference type="SMART" id="SM00248">
    <property type="entry name" value="ANK"/>
    <property type="match status" value="2"/>
</dbReference>
<name>A2EES7_TRIV3</name>
<dbReference type="STRING" id="5722.A2EES7"/>
<dbReference type="AlphaFoldDB" id="A2EES7"/>
<evidence type="ECO:0000256" key="3">
    <source>
        <dbReference type="PROSITE-ProRule" id="PRU00023"/>
    </source>
</evidence>
<dbReference type="PROSITE" id="PS50088">
    <property type="entry name" value="ANK_REPEAT"/>
    <property type="match status" value="2"/>
</dbReference>
<dbReference type="Proteomes" id="UP000001542">
    <property type="component" value="Unassembled WGS sequence"/>
</dbReference>
<dbReference type="PROSITE" id="PS50297">
    <property type="entry name" value="ANK_REP_REGION"/>
    <property type="match status" value="1"/>
</dbReference>
<dbReference type="SUPFAM" id="SSF48403">
    <property type="entry name" value="Ankyrin repeat"/>
    <property type="match status" value="1"/>
</dbReference>
<reference evidence="4" key="1">
    <citation type="submission" date="2006-10" db="EMBL/GenBank/DDBJ databases">
        <authorList>
            <person name="Amadeo P."/>
            <person name="Zhao Q."/>
            <person name="Wortman J."/>
            <person name="Fraser-Liggett C."/>
            <person name="Carlton J."/>
        </authorList>
    </citation>
    <scope>NUCLEOTIDE SEQUENCE</scope>
    <source>
        <strain evidence="4">G3</strain>
    </source>
</reference>
<feature type="repeat" description="ANK" evidence="3">
    <location>
        <begin position="1"/>
        <end position="23"/>
    </location>
</feature>
<dbReference type="InterPro" id="IPR050745">
    <property type="entry name" value="Multifunctional_regulatory"/>
</dbReference>
<protein>
    <submittedName>
        <fullName evidence="4">Ankyrin repeat protein, putative</fullName>
    </submittedName>
</protein>
<dbReference type="VEuPathDB" id="TrichDB:TVAG_051180"/>
<keyword evidence="5" id="KW-1185">Reference proteome</keyword>
<dbReference type="KEGG" id="tva:4766792"/>